<feature type="region of interest" description="Disordered" evidence="1">
    <location>
        <begin position="309"/>
        <end position="331"/>
    </location>
</feature>
<protein>
    <submittedName>
        <fullName evidence="3">TBC domain containing protein, putative</fullName>
    </submittedName>
</protein>
<dbReference type="GO" id="GO:0031267">
    <property type="term" value="F:small GTPase binding"/>
    <property type="evidence" value="ECO:0007669"/>
    <property type="project" value="TreeGrafter"/>
</dbReference>
<dbReference type="OrthoDB" id="294251at2759"/>
<feature type="domain" description="Rab-GAP TBC" evidence="2">
    <location>
        <begin position="90"/>
        <end position="247"/>
    </location>
</feature>
<keyword evidence="4" id="KW-1185">Reference proteome</keyword>
<dbReference type="GO" id="GO:0005096">
    <property type="term" value="F:GTPase activator activity"/>
    <property type="evidence" value="ECO:0007669"/>
    <property type="project" value="TreeGrafter"/>
</dbReference>
<name>A0A9W5T863_BABOV</name>
<comment type="caution">
    <text evidence="3">The sequence shown here is derived from an EMBL/GenBank/DDBJ whole genome shotgun (WGS) entry which is preliminary data.</text>
</comment>
<evidence type="ECO:0000259" key="2">
    <source>
        <dbReference type="Pfam" id="PF00566"/>
    </source>
</evidence>
<dbReference type="AlphaFoldDB" id="A0A9W5T863"/>
<evidence type="ECO:0000313" key="4">
    <source>
        <dbReference type="Proteomes" id="UP001057455"/>
    </source>
</evidence>
<dbReference type="Gene3D" id="1.10.472.80">
    <property type="entry name" value="Ypt/Rab-GAP domain of gyp1p, domain 3"/>
    <property type="match status" value="1"/>
</dbReference>
<accession>A0A9W5T863</accession>
<evidence type="ECO:0000313" key="3">
    <source>
        <dbReference type="EMBL" id="GFE52928.1"/>
    </source>
</evidence>
<dbReference type="PANTHER" id="PTHR47219:SF9">
    <property type="entry name" value="GTPASE ACTIVATING PROTEIN AND CENTROSOME-ASSOCIATED, ISOFORM B"/>
    <property type="match status" value="1"/>
</dbReference>
<gene>
    <name evidence="3" type="ORF">BaOVIS_003320</name>
</gene>
<dbReference type="InterPro" id="IPR035969">
    <property type="entry name" value="Rab-GAP_TBC_sf"/>
</dbReference>
<dbReference type="InterPro" id="IPR000195">
    <property type="entry name" value="Rab-GAP-TBC_dom"/>
</dbReference>
<reference evidence="3" key="1">
    <citation type="submission" date="2019-12" db="EMBL/GenBank/DDBJ databases">
        <title>Genome sequence of Babesia ovis.</title>
        <authorList>
            <person name="Yamagishi J."/>
            <person name="Sevinc F."/>
            <person name="Xuan X."/>
        </authorList>
    </citation>
    <scope>NUCLEOTIDE SEQUENCE</scope>
    <source>
        <strain evidence="3">Selcuk</strain>
    </source>
</reference>
<dbReference type="PANTHER" id="PTHR47219">
    <property type="entry name" value="RAB GTPASE-ACTIVATING PROTEIN 1-LIKE"/>
    <property type="match status" value="1"/>
</dbReference>
<sequence length="331" mass="37951">MLLTEGFWEAERKSSLFSRSGAESRDDLLSLLPRVSALLGDGNAPGSALGSVMSYITSLLSACSLWDSSNQKATVGDLGKPLYEVTPDNERIFRLDAERTFILEDNRDILCKNLREVFGHVGDYHQGEGFVVAFLSLYLPTTDVVRLVVHLHENQMRGYFSCIPEAYVRDSRVLMKLLEERHWKLHEHINGLLVPETFCSKWFIGMNIHVFPFKHVVTYMERVLSRGDSYIFSFGLAFLLFHAETILATTDVSRILELLRLDDAVLPVEPEREAIYTGILQLAEEQEVETEKIQQLRVDVQAEMDRQKAQREQRMKELEDTDDEIVFSDEE</sequence>
<dbReference type="InterPro" id="IPR050302">
    <property type="entry name" value="Rab_GAP_TBC_domain"/>
</dbReference>
<organism evidence="3 4">
    <name type="scientific">Babesia ovis</name>
    <dbReference type="NCBI Taxonomy" id="5869"/>
    <lineage>
        <taxon>Eukaryota</taxon>
        <taxon>Sar</taxon>
        <taxon>Alveolata</taxon>
        <taxon>Apicomplexa</taxon>
        <taxon>Aconoidasida</taxon>
        <taxon>Piroplasmida</taxon>
        <taxon>Babesiidae</taxon>
        <taxon>Babesia</taxon>
    </lineage>
</organism>
<feature type="compositionally biased region" description="Acidic residues" evidence="1">
    <location>
        <begin position="319"/>
        <end position="331"/>
    </location>
</feature>
<proteinExistence type="predicted"/>
<feature type="compositionally biased region" description="Basic and acidic residues" evidence="1">
    <location>
        <begin position="309"/>
        <end position="318"/>
    </location>
</feature>
<dbReference type="EMBL" id="BLIY01000003">
    <property type="protein sequence ID" value="GFE52928.1"/>
    <property type="molecule type" value="Genomic_DNA"/>
</dbReference>
<evidence type="ECO:0000256" key="1">
    <source>
        <dbReference type="SAM" id="MobiDB-lite"/>
    </source>
</evidence>
<dbReference type="Proteomes" id="UP001057455">
    <property type="component" value="Unassembled WGS sequence"/>
</dbReference>
<dbReference type="SUPFAM" id="SSF47923">
    <property type="entry name" value="Ypt/Rab-GAP domain of gyp1p"/>
    <property type="match status" value="1"/>
</dbReference>
<dbReference type="Pfam" id="PF00566">
    <property type="entry name" value="RabGAP-TBC"/>
    <property type="match status" value="1"/>
</dbReference>